<dbReference type="Proteomes" id="UP000327118">
    <property type="component" value="Unassembled WGS sequence"/>
</dbReference>
<feature type="transmembrane region" description="Helical" evidence="1">
    <location>
        <begin position="82"/>
        <end position="108"/>
    </location>
</feature>
<feature type="transmembrane region" description="Helical" evidence="1">
    <location>
        <begin position="55"/>
        <end position="76"/>
    </location>
</feature>
<organism evidence="2 3">
    <name type="scientific">Aspergillus coremiiformis</name>
    <dbReference type="NCBI Taxonomy" id="138285"/>
    <lineage>
        <taxon>Eukaryota</taxon>
        <taxon>Fungi</taxon>
        <taxon>Dikarya</taxon>
        <taxon>Ascomycota</taxon>
        <taxon>Pezizomycotina</taxon>
        <taxon>Eurotiomycetes</taxon>
        <taxon>Eurotiomycetidae</taxon>
        <taxon>Eurotiales</taxon>
        <taxon>Aspergillaceae</taxon>
        <taxon>Aspergillus</taxon>
        <taxon>Aspergillus subgen. Circumdati</taxon>
    </lineage>
</organism>
<gene>
    <name evidence="2" type="ORF">BDV28DRAFT_144550</name>
</gene>
<dbReference type="EMBL" id="ML740197">
    <property type="protein sequence ID" value="KAE8348004.1"/>
    <property type="molecule type" value="Genomic_DNA"/>
</dbReference>
<accession>A0A5N6YR51</accession>
<sequence>MDMGLSDPIRVWNLEFIISYSAPNLPFFPFTCWGIVGCLFLTLGDRSWFSSRFPVFIISILCLNFIFSLSISFFLLLCDFVFVILCVVVQRSRLVICLVLWMMLAGVFEVSPK</sequence>
<keyword evidence="1" id="KW-1133">Transmembrane helix</keyword>
<protein>
    <submittedName>
        <fullName evidence="2">Uncharacterized protein</fullName>
    </submittedName>
</protein>
<evidence type="ECO:0000313" key="3">
    <source>
        <dbReference type="Proteomes" id="UP000327118"/>
    </source>
</evidence>
<reference evidence="3" key="1">
    <citation type="submission" date="2019-04" db="EMBL/GenBank/DDBJ databases">
        <title>Friends and foes A comparative genomics studyof 23 Aspergillus species from section Flavi.</title>
        <authorList>
            <consortium name="DOE Joint Genome Institute"/>
            <person name="Kjaerbolling I."/>
            <person name="Vesth T."/>
            <person name="Frisvad J.C."/>
            <person name="Nybo J.L."/>
            <person name="Theobald S."/>
            <person name="Kildgaard S."/>
            <person name="Isbrandt T."/>
            <person name="Kuo A."/>
            <person name="Sato A."/>
            <person name="Lyhne E.K."/>
            <person name="Kogle M.E."/>
            <person name="Wiebenga A."/>
            <person name="Kun R.S."/>
            <person name="Lubbers R.J."/>
            <person name="Makela M.R."/>
            <person name="Barry K."/>
            <person name="Chovatia M."/>
            <person name="Clum A."/>
            <person name="Daum C."/>
            <person name="Haridas S."/>
            <person name="He G."/>
            <person name="LaButti K."/>
            <person name="Lipzen A."/>
            <person name="Mondo S."/>
            <person name="Riley R."/>
            <person name="Salamov A."/>
            <person name="Simmons B.A."/>
            <person name="Magnuson J.K."/>
            <person name="Henrissat B."/>
            <person name="Mortensen U.H."/>
            <person name="Larsen T.O."/>
            <person name="Devries R.P."/>
            <person name="Grigoriev I.V."/>
            <person name="Machida M."/>
            <person name="Baker S.E."/>
            <person name="Andersen M.R."/>
        </authorList>
    </citation>
    <scope>NUCLEOTIDE SEQUENCE [LARGE SCALE GENOMIC DNA]</scope>
    <source>
        <strain evidence="3">CBS 553.77</strain>
    </source>
</reference>
<keyword evidence="3" id="KW-1185">Reference proteome</keyword>
<evidence type="ECO:0000313" key="2">
    <source>
        <dbReference type="EMBL" id="KAE8348004.1"/>
    </source>
</evidence>
<proteinExistence type="predicted"/>
<keyword evidence="1" id="KW-0812">Transmembrane</keyword>
<dbReference type="AlphaFoldDB" id="A0A5N6YR51"/>
<name>A0A5N6YR51_9EURO</name>
<keyword evidence="1" id="KW-0472">Membrane</keyword>
<feature type="transmembrane region" description="Helical" evidence="1">
    <location>
        <begin position="20"/>
        <end position="43"/>
    </location>
</feature>
<evidence type="ECO:0000256" key="1">
    <source>
        <dbReference type="SAM" id="Phobius"/>
    </source>
</evidence>